<dbReference type="EMBL" id="WTPX01000027">
    <property type="protein sequence ID" value="NNJ25159.1"/>
    <property type="molecule type" value="Genomic_DNA"/>
</dbReference>
<dbReference type="PROSITE" id="PS51819">
    <property type="entry name" value="VOC"/>
    <property type="match status" value="1"/>
</dbReference>
<evidence type="ECO:0000313" key="3">
    <source>
        <dbReference type="Proteomes" id="UP000609651"/>
    </source>
</evidence>
<name>A0ABX1VBU7_9PLAN</name>
<dbReference type="Pfam" id="PF00903">
    <property type="entry name" value="Glyoxalase"/>
    <property type="match status" value="1"/>
</dbReference>
<dbReference type="InterPro" id="IPR037523">
    <property type="entry name" value="VOC_core"/>
</dbReference>
<protein>
    <recommendedName>
        <fullName evidence="1">VOC domain-containing protein</fullName>
    </recommendedName>
</protein>
<accession>A0ABX1VBU7</accession>
<dbReference type="SUPFAM" id="SSF54593">
    <property type="entry name" value="Glyoxalase/Bleomycin resistance protein/Dihydroxybiphenyl dioxygenase"/>
    <property type="match status" value="1"/>
</dbReference>
<dbReference type="PANTHER" id="PTHR33993">
    <property type="entry name" value="GLYOXALASE-RELATED"/>
    <property type="match status" value="1"/>
</dbReference>
<organism evidence="2 3">
    <name type="scientific">Alienimonas chondri</name>
    <dbReference type="NCBI Taxonomy" id="2681879"/>
    <lineage>
        <taxon>Bacteria</taxon>
        <taxon>Pseudomonadati</taxon>
        <taxon>Planctomycetota</taxon>
        <taxon>Planctomycetia</taxon>
        <taxon>Planctomycetales</taxon>
        <taxon>Planctomycetaceae</taxon>
        <taxon>Alienimonas</taxon>
    </lineage>
</organism>
<dbReference type="Gene3D" id="3.10.180.10">
    <property type="entry name" value="2,3-Dihydroxybiphenyl 1,2-Dioxygenase, domain 1"/>
    <property type="match status" value="1"/>
</dbReference>
<dbReference type="InterPro" id="IPR029068">
    <property type="entry name" value="Glyas_Bleomycin-R_OHBP_Dase"/>
</dbReference>
<dbReference type="InterPro" id="IPR004360">
    <property type="entry name" value="Glyas_Fos-R_dOase_dom"/>
</dbReference>
<sequence length="130" mass="14592">MKTSAPIANLLVIRSPDIERAVTFYRQMGMTFEFHAHGNGPKHYASESNRFVFEIYPQRSAADTTRHVRLGFHVDDVDGVVQLLRDIDAEVRTPPTATEWGRRAVVKDFDGHLVELVTPPDRPPDGPPTA</sequence>
<keyword evidence="3" id="KW-1185">Reference proteome</keyword>
<dbReference type="RefSeq" id="WP_206678582.1">
    <property type="nucleotide sequence ID" value="NZ_WTPX01000027.1"/>
</dbReference>
<gene>
    <name evidence="2" type="ORF">LzC2_12220</name>
</gene>
<evidence type="ECO:0000313" key="2">
    <source>
        <dbReference type="EMBL" id="NNJ25159.1"/>
    </source>
</evidence>
<dbReference type="InterPro" id="IPR052164">
    <property type="entry name" value="Anthracycline_SecMetBiosynth"/>
</dbReference>
<dbReference type="Proteomes" id="UP000609651">
    <property type="component" value="Unassembled WGS sequence"/>
</dbReference>
<proteinExistence type="predicted"/>
<dbReference type="PANTHER" id="PTHR33993:SF14">
    <property type="entry name" value="GB|AAF24581.1"/>
    <property type="match status" value="1"/>
</dbReference>
<feature type="domain" description="VOC" evidence="1">
    <location>
        <begin position="7"/>
        <end position="119"/>
    </location>
</feature>
<reference evidence="2 3" key="1">
    <citation type="journal article" date="2020" name="Syst. Appl. Microbiol.">
        <title>Alienimonas chondri sp. nov., a novel planctomycete isolated from the biofilm of the red alga Chondrus crispus.</title>
        <authorList>
            <person name="Vitorino I."/>
            <person name="Albuquerque L."/>
            <person name="Wiegand S."/>
            <person name="Kallscheuer N."/>
            <person name="da Costa M.S."/>
            <person name="Lobo-da-Cunha A."/>
            <person name="Jogler C."/>
            <person name="Lage O.M."/>
        </authorList>
    </citation>
    <scope>NUCLEOTIDE SEQUENCE [LARGE SCALE GENOMIC DNA]</scope>
    <source>
        <strain evidence="2 3">LzC2</strain>
    </source>
</reference>
<comment type="caution">
    <text evidence="2">The sequence shown here is derived from an EMBL/GenBank/DDBJ whole genome shotgun (WGS) entry which is preliminary data.</text>
</comment>
<evidence type="ECO:0000259" key="1">
    <source>
        <dbReference type="PROSITE" id="PS51819"/>
    </source>
</evidence>